<accession>A0A498R1K2</accession>
<dbReference type="Gene3D" id="3.40.630.40">
    <property type="entry name" value="Zn-dependent exopeptidases"/>
    <property type="match status" value="1"/>
</dbReference>
<dbReference type="EMBL" id="UPPP01000052">
    <property type="protein sequence ID" value="VBB05035.1"/>
    <property type="molecule type" value="Genomic_DNA"/>
</dbReference>
<evidence type="ECO:0000313" key="3">
    <source>
        <dbReference type="EMBL" id="VBB05035.1"/>
    </source>
</evidence>
<evidence type="ECO:0000256" key="1">
    <source>
        <dbReference type="ARBA" id="ARBA00022801"/>
    </source>
</evidence>
<dbReference type="GO" id="GO:0008745">
    <property type="term" value="F:N-acetylmuramoyl-L-alanine amidase activity"/>
    <property type="evidence" value="ECO:0007669"/>
    <property type="project" value="InterPro"/>
</dbReference>
<dbReference type="CDD" id="cd02696">
    <property type="entry name" value="MurNAc-LAA"/>
    <property type="match status" value="1"/>
</dbReference>
<dbReference type="Proteomes" id="UP000277811">
    <property type="component" value="Unassembled WGS sequence"/>
</dbReference>
<evidence type="ECO:0000259" key="2">
    <source>
        <dbReference type="SMART" id="SM00646"/>
    </source>
</evidence>
<keyword evidence="1" id="KW-0378">Hydrolase</keyword>
<dbReference type="AlphaFoldDB" id="A0A498R1K2"/>
<dbReference type="OrthoDB" id="9772024at2"/>
<dbReference type="InterPro" id="IPR050695">
    <property type="entry name" value="N-acetylmuramoyl_amidase_3"/>
</dbReference>
<protein>
    <submittedName>
        <fullName evidence="3">N-acetylmuramoyl-l-alanine amidase</fullName>
    </submittedName>
</protein>
<dbReference type="GO" id="GO:0009253">
    <property type="term" value="P:peptidoglycan catabolic process"/>
    <property type="evidence" value="ECO:0007669"/>
    <property type="project" value="InterPro"/>
</dbReference>
<dbReference type="GO" id="GO:0030288">
    <property type="term" value="C:outer membrane-bounded periplasmic space"/>
    <property type="evidence" value="ECO:0007669"/>
    <property type="project" value="TreeGrafter"/>
</dbReference>
<sequence length="187" mass="20393">MKIVVDPGHDGYTDPGKCAGGVRECDVVISIAKYLCKELYERGYETLLTRSGNVPGITPQVRVELANANRVDALVSIHTNVAVSEEVSGTTSYYPAGSPESRQLADAIQECLVAALGTTNCGIREKELSVLTAVRCPVVLISVGFLSNPAERALLTDSERQQQAARAMAEGVEKYRMRRKRHYFFNG</sequence>
<dbReference type="RefSeq" id="WP_122626048.1">
    <property type="nucleotide sequence ID" value="NZ_UPPP01000052.1"/>
</dbReference>
<name>A0A498R1K2_9FIRM</name>
<proteinExistence type="predicted"/>
<keyword evidence="4" id="KW-1185">Reference proteome</keyword>
<dbReference type="SMART" id="SM00646">
    <property type="entry name" value="Ami_3"/>
    <property type="match status" value="1"/>
</dbReference>
<gene>
    <name evidence="3" type="ORF">LUCI_0241</name>
</gene>
<dbReference type="Pfam" id="PF01520">
    <property type="entry name" value="Amidase_3"/>
    <property type="match status" value="1"/>
</dbReference>
<dbReference type="InterPro" id="IPR002508">
    <property type="entry name" value="MurNAc-LAA_cat"/>
</dbReference>
<dbReference type="PANTHER" id="PTHR30404">
    <property type="entry name" value="N-ACETYLMURAMOYL-L-ALANINE AMIDASE"/>
    <property type="match status" value="1"/>
</dbReference>
<feature type="domain" description="MurNAc-LAA" evidence="2">
    <location>
        <begin position="63"/>
        <end position="173"/>
    </location>
</feature>
<dbReference type="PANTHER" id="PTHR30404:SF0">
    <property type="entry name" value="N-ACETYLMURAMOYL-L-ALANINE AMIDASE AMIC"/>
    <property type="match status" value="1"/>
</dbReference>
<reference evidence="3 4" key="1">
    <citation type="submission" date="2018-06" db="EMBL/GenBank/DDBJ databases">
        <authorList>
            <person name="Strepis N."/>
        </authorList>
    </citation>
    <scope>NUCLEOTIDE SEQUENCE [LARGE SCALE GENOMIC DNA]</scope>
    <source>
        <strain evidence="3">LUCI</strain>
    </source>
</reference>
<organism evidence="3 4">
    <name type="scientific">Lucifera butyrica</name>
    <dbReference type="NCBI Taxonomy" id="1351585"/>
    <lineage>
        <taxon>Bacteria</taxon>
        <taxon>Bacillati</taxon>
        <taxon>Bacillota</taxon>
        <taxon>Negativicutes</taxon>
        <taxon>Veillonellales</taxon>
        <taxon>Veillonellaceae</taxon>
        <taxon>Lucifera</taxon>
    </lineage>
</organism>
<evidence type="ECO:0000313" key="4">
    <source>
        <dbReference type="Proteomes" id="UP000277811"/>
    </source>
</evidence>
<dbReference type="SUPFAM" id="SSF53187">
    <property type="entry name" value="Zn-dependent exopeptidases"/>
    <property type="match status" value="1"/>
</dbReference>